<feature type="transmembrane region" description="Helical" evidence="1">
    <location>
        <begin position="56"/>
        <end position="76"/>
    </location>
</feature>
<comment type="caution">
    <text evidence="2">The sequence shown here is derived from an EMBL/GenBank/DDBJ whole genome shotgun (WGS) entry which is preliminary data.</text>
</comment>
<proteinExistence type="predicted"/>
<evidence type="ECO:0000313" key="3">
    <source>
        <dbReference type="Proteomes" id="UP000188879"/>
    </source>
</evidence>
<feature type="transmembrane region" description="Helical" evidence="1">
    <location>
        <begin position="83"/>
        <end position="102"/>
    </location>
</feature>
<sequence>MAAAADRVRPPRAAEARRVAGIVTRLLAGVGGGYAVAGLADAWLATSLPMPRVEAVLTSGMLSFVILAVCIVFAFAARQAWRAAAGIAILAAILAGLLWLQGHAP</sequence>
<keyword evidence="3" id="KW-1185">Reference proteome</keyword>
<name>A0A1V2H7S5_9PROT</name>
<reference evidence="2 3" key="1">
    <citation type="submission" date="2016-10" db="EMBL/GenBank/DDBJ databases">
        <title>Draft Genome sequence of Roseomonas sp. strain M3.</title>
        <authorList>
            <person name="Subhash Y."/>
            <person name="Lee S."/>
        </authorList>
    </citation>
    <scope>NUCLEOTIDE SEQUENCE [LARGE SCALE GENOMIC DNA]</scope>
    <source>
        <strain evidence="2 3">M3</strain>
    </source>
</reference>
<evidence type="ECO:0000256" key="1">
    <source>
        <dbReference type="SAM" id="Phobius"/>
    </source>
</evidence>
<feature type="transmembrane region" description="Helical" evidence="1">
    <location>
        <begin position="22"/>
        <end position="44"/>
    </location>
</feature>
<gene>
    <name evidence="2" type="ORF">BKE38_02430</name>
</gene>
<protein>
    <recommendedName>
        <fullName evidence="4">Iron transporter</fullName>
    </recommendedName>
</protein>
<keyword evidence="1" id="KW-0472">Membrane</keyword>
<dbReference type="Proteomes" id="UP000188879">
    <property type="component" value="Unassembled WGS sequence"/>
</dbReference>
<dbReference type="EMBL" id="MLCO01000016">
    <property type="protein sequence ID" value="ONG58658.1"/>
    <property type="molecule type" value="Genomic_DNA"/>
</dbReference>
<evidence type="ECO:0000313" key="2">
    <source>
        <dbReference type="EMBL" id="ONG58658.1"/>
    </source>
</evidence>
<keyword evidence="1" id="KW-0812">Transmembrane</keyword>
<keyword evidence="1" id="KW-1133">Transmembrane helix</keyword>
<accession>A0A1V2H7S5</accession>
<organism evidence="2 3">
    <name type="scientific">Teichococcus deserti</name>
    <dbReference type="NCBI Taxonomy" id="1817963"/>
    <lineage>
        <taxon>Bacteria</taxon>
        <taxon>Pseudomonadati</taxon>
        <taxon>Pseudomonadota</taxon>
        <taxon>Alphaproteobacteria</taxon>
        <taxon>Acetobacterales</taxon>
        <taxon>Roseomonadaceae</taxon>
        <taxon>Roseomonas</taxon>
    </lineage>
</organism>
<evidence type="ECO:0008006" key="4">
    <source>
        <dbReference type="Google" id="ProtNLM"/>
    </source>
</evidence>
<dbReference type="AlphaFoldDB" id="A0A1V2H7S5"/>